<keyword evidence="7" id="KW-1185">Reference proteome</keyword>
<dbReference type="InterPro" id="IPR035595">
    <property type="entry name" value="UDP_glycos_trans_CS"/>
</dbReference>
<dbReference type="EC" id="2.4.1.-" evidence="5"/>
<evidence type="ECO:0000256" key="3">
    <source>
        <dbReference type="ARBA" id="ARBA00022679"/>
    </source>
</evidence>
<comment type="similarity">
    <text evidence="1 4">Belongs to the UDP-glycosyltransferase family.</text>
</comment>
<dbReference type="SUPFAM" id="SSF53756">
    <property type="entry name" value="UDP-Glycosyltransferase/glycogen phosphorylase"/>
    <property type="match status" value="1"/>
</dbReference>
<proteinExistence type="inferred from homology"/>
<evidence type="ECO:0000256" key="1">
    <source>
        <dbReference type="ARBA" id="ARBA00009995"/>
    </source>
</evidence>
<dbReference type="CDD" id="cd03784">
    <property type="entry name" value="GT1_Gtf-like"/>
    <property type="match status" value="1"/>
</dbReference>
<dbReference type="PANTHER" id="PTHR48045:SF38">
    <property type="entry name" value="GLYCOSYLTRANSFERASE"/>
    <property type="match status" value="1"/>
</dbReference>
<dbReference type="GO" id="GO:0016138">
    <property type="term" value="P:glycoside biosynthetic process"/>
    <property type="evidence" value="ECO:0007669"/>
    <property type="project" value="UniProtKB-ARBA"/>
</dbReference>
<dbReference type="OrthoDB" id="5835829at2759"/>
<dbReference type="PANTHER" id="PTHR48045">
    <property type="entry name" value="UDP-GLYCOSYLTRANSFERASE 72B1"/>
    <property type="match status" value="1"/>
</dbReference>
<dbReference type="Proteomes" id="UP001153555">
    <property type="component" value="Unassembled WGS sequence"/>
</dbReference>
<dbReference type="EMBL" id="CACSLK010030184">
    <property type="protein sequence ID" value="CAA0836988.1"/>
    <property type="molecule type" value="Genomic_DNA"/>
</dbReference>
<evidence type="ECO:0000313" key="6">
    <source>
        <dbReference type="EMBL" id="CAA0836988.1"/>
    </source>
</evidence>
<dbReference type="Gene3D" id="3.40.50.2000">
    <property type="entry name" value="Glycogen Phosphorylase B"/>
    <property type="match status" value="2"/>
</dbReference>
<reference evidence="6" key="1">
    <citation type="submission" date="2019-12" db="EMBL/GenBank/DDBJ databases">
        <authorList>
            <person name="Scholes J."/>
        </authorList>
    </citation>
    <scope>NUCLEOTIDE SEQUENCE</scope>
</reference>
<evidence type="ECO:0000256" key="2">
    <source>
        <dbReference type="ARBA" id="ARBA00022676"/>
    </source>
</evidence>
<dbReference type="GO" id="GO:0008194">
    <property type="term" value="F:UDP-glycosyltransferase activity"/>
    <property type="evidence" value="ECO:0007669"/>
    <property type="project" value="InterPro"/>
</dbReference>
<name>A0A9N7NSA6_STRHE</name>
<sequence length="431" mass="47755">MLKLATVLSNLNLRPVVITPEFIHRRLHPPAVAGDGILHVSIPDELGGGGQPDFFSIERAMEETMPVFLEELIRRMIDGGDDVSAGGLACVVADLLASPAVEVGRRCGVAVAGFWPAMHATYRVIGAIPELIENRVISENGCPTINQDAPLCLSPNEPTLTTNDLPWLIGSSTARITRFRFWTRILERSKNLKCILMNTFPGEIEPQARPQSTDAGKTPRVFEIGPLIMQAATINNHSLWEEDASCLDWLDRQSASSVLYVSFGSWVSPIHESKIETLALVLEALRIPFVWVLGPSWRQGLPNDYAERVSGHGRVVSWAPQVDVLRHPAVGCYLTHCGWNSTLESIQCRKPLLCYPIAGDQFMNCRYIVEVWKIGVRMNGFEIEEVGNGIQKVVGDEQVKHRIERLYEKILGKEGSLEAMANLSTFIQNLG</sequence>
<evidence type="ECO:0000256" key="5">
    <source>
        <dbReference type="RuleBase" id="RU362057"/>
    </source>
</evidence>
<keyword evidence="2 4" id="KW-0328">Glycosyltransferase</keyword>
<dbReference type="PROSITE" id="PS00375">
    <property type="entry name" value="UDPGT"/>
    <property type="match status" value="1"/>
</dbReference>
<comment type="caution">
    <text evidence="6">The sequence shown here is derived from an EMBL/GenBank/DDBJ whole genome shotgun (WGS) entry which is preliminary data.</text>
</comment>
<dbReference type="FunFam" id="3.40.50.2000:FF:000060">
    <property type="entry name" value="Glycosyltransferase"/>
    <property type="match status" value="1"/>
</dbReference>
<dbReference type="AlphaFoldDB" id="A0A9N7NSA6"/>
<evidence type="ECO:0000313" key="7">
    <source>
        <dbReference type="Proteomes" id="UP001153555"/>
    </source>
</evidence>
<evidence type="ECO:0000256" key="4">
    <source>
        <dbReference type="RuleBase" id="RU003718"/>
    </source>
</evidence>
<keyword evidence="3 4" id="KW-0808">Transferase</keyword>
<protein>
    <recommendedName>
        <fullName evidence="5">Glycosyltransferase</fullName>
        <ecNumber evidence="5">2.4.1.-</ecNumber>
    </recommendedName>
</protein>
<organism evidence="6 7">
    <name type="scientific">Striga hermonthica</name>
    <name type="common">Purple witchweed</name>
    <name type="synonym">Buchnera hermonthica</name>
    <dbReference type="NCBI Taxonomy" id="68872"/>
    <lineage>
        <taxon>Eukaryota</taxon>
        <taxon>Viridiplantae</taxon>
        <taxon>Streptophyta</taxon>
        <taxon>Embryophyta</taxon>
        <taxon>Tracheophyta</taxon>
        <taxon>Spermatophyta</taxon>
        <taxon>Magnoliopsida</taxon>
        <taxon>eudicotyledons</taxon>
        <taxon>Gunneridae</taxon>
        <taxon>Pentapetalae</taxon>
        <taxon>asterids</taxon>
        <taxon>lamiids</taxon>
        <taxon>Lamiales</taxon>
        <taxon>Orobanchaceae</taxon>
        <taxon>Buchnereae</taxon>
        <taxon>Striga</taxon>
    </lineage>
</organism>
<gene>
    <name evidence="6" type="ORF">SHERM_04009</name>
</gene>
<dbReference type="Pfam" id="PF00201">
    <property type="entry name" value="UDPGT"/>
    <property type="match status" value="1"/>
</dbReference>
<dbReference type="InterPro" id="IPR002213">
    <property type="entry name" value="UDP_glucos_trans"/>
</dbReference>
<accession>A0A9N7NSA6</accession>